<dbReference type="Gene3D" id="3.30.70.330">
    <property type="match status" value="2"/>
</dbReference>
<evidence type="ECO:0000256" key="5">
    <source>
        <dbReference type="PROSITE-ProRule" id="PRU00176"/>
    </source>
</evidence>
<dbReference type="InterPro" id="IPR012677">
    <property type="entry name" value="Nucleotide-bd_a/b_plait_sf"/>
</dbReference>
<evidence type="ECO:0000313" key="9">
    <source>
        <dbReference type="Proteomes" id="UP000031036"/>
    </source>
</evidence>
<evidence type="ECO:0000256" key="2">
    <source>
        <dbReference type="ARBA" id="ARBA00022884"/>
    </source>
</evidence>
<evidence type="ECO:0000256" key="1">
    <source>
        <dbReference type="ARBA" id="ARBA00004123"/>
    </source>
</evidence>
<dbReference type="SUPFAM" id="SSF54928">
    <property type="entry name" value="RNA-binding domain, RBD"/>
    <property type="match status" value="2"/>
</dbReference>
<evidence type="ECO:0000313" key="8">
    <source>
        <dbReference type="EMBL" id="KHN83398.1"/>
    </source>
</evidence>
<organism evidence="8 9">
    <name type="scientific">Toxocara canis</name>
    <name type="common">Canine roundworm</name>
    <dbReference type="NCBI Taxonomy" id="6265"/>
    <lineage>
        <taxon>Eukaryota</taxon>
        <taxon>Metazoa</taxon>
        <taxon>Ecdysozoa</taxon>
        <taxon>Nematoda</taxon>
        <taxon>Chromadorea</taxon>
        <taxon>Rhabditida</taxon>
        <taxon>Spirurina</taxon>
        <taxon>Ascaridomorpha</taxon>
        <taxon>Ascaridoidea</taxon>
        <taxon>Toxocaridae</taxon>
        <taxon>Toxocara</taxon>
    </lineage>
</organism>
<dbReference type="InterPro" id="IPR000504">
    <property type="entry name" value="RRM_dom"/>
</dbReference>
<dbReference type="GO" id="GO:0009982">
    <property type="term" value="F:pseudouridine synthase activity"/>
    <property type="evidence" value="ECO:0007669"/>
    <property type="project" value="InterPro"/>
</dbReference>
<sequence length="669" mass="73947">MAKGGSGFGVLDFFTTILRSSFADIGDRLKTSGASRTDRGVHAVRNAVMVQIPLQYGILDERKSTLIPEWNSIADQCNPRAMDFLDFHSVSPGFCARRNVSCRCYKYRICVALSWDAWLRFKEQPSLMHFAERDYAWILPPGFDPYKAQQACSLLKGTHNMASFFKHSERDRRKEAEYPSAIKHMLHVAMTGGEPRCFVDTDYAFYDFSIIARSFLREQGTHNMASFFKHSERDRRKEAEYPSAIKHMLHVAMTGGEPRCFVDTDYAFYDFSIIARSFLREQASGTEAGAGSPKGGSEVIVEIGAGVEAGARIIREAGSETTVAYSRRYDPKIMDTQEKQANQEHQNENGAVNGTSGGEVAKESNKGNEDKKIFVGGIAYDVTNEDLCSYFSQFGEVAQAQVKFDRNTGRSRGFAFVEFVTGEACRAALSTREQTLKNKQIEVKPAKSRENKKVFVGGLPADFPEEELRAHFAQYGKVEDIEWPFDKQTKARRNFAFIVFEEEEAADRASSTPKQTFGARECDVKKAVPQGKRFAGGRGAGAMRGGYGVGRGGAMPNGWFGQAAWGQMGALGAYGGSAGAGTWGDWYGNPTAASYYQQGAGAAAYGAYAKLSYVGCIECCCFVDLAEDKLQVREVMMLMDKAANAVVVNSDTRNNNRNSIEYLPIAKLT</sequence>
<evidence type="ECO:0000256" key="4">
    <source>
        <dbReference type="ARBA" id="ARBA00023242"/>
    </source>
</evidence>
<feature type="domain" description="RRM" evidence="7">
    <location>
        <begin position="371"/>
        <end position="448"/>
    </location>
</feature>
<dbReference type="InterPro" id="IPR020103">
    <property type="entry name" value="PsdUridine_synth_cat_dom_sf"/>
</dbReference>
<gene>
    <name evidence="8" type="primary">sqd</name>
    <name evidence="8" type="ORF">Tcan_11448</name>
</gene>
<dbReference type="OrthoDB" id="271910at2759"/>
<dbReference type="Proteomes" id="UP000031036">
    <property type="component" value="Unassembled WGS sequence"/>
</dbReference>
<dbReference type="GO" id="GO:0010468">
    <property type="term" value="P:regulation of gene expression"/>
    <property type="evidence" value="ECO:0007669"/>
    <property type="project" value="TreeGrafter"/>
</dbReference>
<dbReference type="InterPro" id="IPR048289">
    <property type="entry name" value="RRM2_NsCP33-like"/>
</dbReference>
<keyword evidence="9" id="KW-1185">Reference proteome</keyword>
<evidence type="ECO:0000256" key="3">
    <source>
        <dbReference type="ARBA" id="ARBA00023235"/>
    </source>
</evidence>
<dbReference type="Gene3D" id="3.30.70.660">
    <property type="entry name" value="Pseudouridine synthase I, catalytic domain, C-terminal subdomain"/>
    <property type="match status" value="1"/>
</dbReference>
<dbReference type="InterPro" id="IPR035979">
    <property type="entry name" value="RBD_domain_sf"/>
</dbReference>
<feature type="compositionally biased region" description="Basic and acidic residues" evidence="6">
    <location>
        <begin position="338"/>
        <end position="347"/>
    </location>
</feature>
<feature type="domain" description="RRM" evidence="7">
    <location>
        <begin position="452"/>
        <end position="529"/>
    </location>
</feature>
<name>A0A0B2VP91_TOXCA</name>
<accession>A0A0B2VP91</accession>
<proteinExistence type="predicted"/>
<dbReference type="PANTHER" id="PTHR48033:SF10">
    <property type="entry name" value="RNA-BINDING PROTEIN SQUID"/>
    <property type="match status" value="1"/>
</dbReference>
<dbReference type="STRING" id="6265.A0A0B2VP91"/>
<comment type="caution">
    <text evidence="8">The sequence shown here is derived from an EMBL/GenBank/DDBJ whole genome shotgun (WGS) entry which is preliminary data.</text>
</comment>
<keyword evidence="3" id="KW-0413">Isomerase</keyword>
<dbReference type="InterPro" id="IPR020094">
    <property type="entry name" value="TruA/RsuA/RluB/E/F_N"/>
</dbReference>
<dbReference type="PANTHER" id="PTHR48033">
    <property type="entry name" value="RNA-BINDING (RRM/RBD/RNP MOTIFS) FAMILY PROTEIN"/>
    <property type="match status" value="1"/>
</dbReference>
<feature type="region of interest" description="Disordered" evidence="6">
    <location>
        <begin position="338"/>
        <end position="366"/>
    </location>
</feature>
<dbReference type="SUPFAM" id="SSF55120">
    <property type="entry name" value="Pseudouridine synthase"/>
    <property type="match status" value="1"/>
</dbReference>
<protein>
    <submittedName>
        <fullName evidence="8">RNA-binding protein squid</fullName>
    </submittedName>
</protein>
<dbReference type="GO" id="GO:0001522">
    <property type="term" value="P:pseudouridine synthesis"/>
    <property type="evidence" value="ECO:0007669"/>
    <property type="project" value="InterPro"/>
</dbReference>
<dbReference type="GO" id="GO:0005654">
    <property type="term" value="C:nucleoplasm"/>
    <property type="evidence" value="ECO:0007669"/>
    <property type="project" value="TreeGrafter"/>
</dbReference>
<evidence type="ECO:0000259" key="7">
    <source>
        <dbReference type="PROSITE" id="PS50102"/>
    </source>
</evidence>
<evidence type="ECO:0000256" key="6">
    <source>
        <dbReference type="SAM" id="MobiDB-lite"/>
    </source>
</evidence>
<dbReference type="CDD" id="cd21608">
    <property type="entry name" value="RRM2_NsCP33_like"/>
    <property type="match status" value="1"/>
</dbReference>
<dbReference type="EMBL" id="JPKZ01001198">
    <property type="protein sequence ID" value="KHN83398.1"/>
    <property type="molecule type" value="Genomic_DNA"/>
</dbReference>
<dbReference type="InterPro" id="IPR020095">
    <property type="entry name" value="PsdUridine_synth_TruA_C"/>
</dbReference>
<dbReference type="GO" id="GO:0003723">
    <property type="term" value="F:RNA binding"/>
    <property type="evidence" value="ECO:0007669"/>
    <property type="project" value="UniProtKB-UniRule"/>
</dbReference>
<dbReference type="Gene3D" id="3.30.70.580">
    <property type="entry name" value="Pseudouridine synthase I, catalytic domain, N-terminal subdomain"/>
    <property type="match status" value="1"/>
</dbReference>
<keyword evidence="4" id="KW-0539">Nucleus</keyword>
<dbReference type="Pfam" id="PF00076">
    <property type="entry name" value="RRM_1"/>
    <property type="match status" value="2"/>
</dbReference>
<dbReference type="SMART" id="SM00360">
    <property type="entry name" value="RRM"/>
    <property type="match status" value="2"/>
</dbReference>
<reference evidence="8 9" key="1">
    <citation type="submission" date="2014-11" db="EMBL/GenBank/DDBJ databases">
        <title>Genetic blueprint of the zoonotic pathogen Toxocara canis.</title>
        <authorList>
            <person name="Zhu X.-Q."/>
            <person name="Korhonen P.K."/>
            <person name="Cai H."/>
            <person name="Young N.D."/>
            <person name="Nejsum P."/>
            <person name="von Samson-Himmelstjerna G."/>
            <person name="Boag P.R."/>
            <person name="Tan P."/>
            <person name="Li Q."/>
            <person name="Min J."/>
            <person name="Yang Y."/>
            <person name="Wang X."/>
            <person name="Fang X."/>
            <person name="Hall R.S."/>
            <person name="Hofmann A."/>
            <person name="Sternberg P.W."/>
            <person name="Jex A.R."/>
            <person name="Gasser R.B."/>
        </authorList>
    </citation>
    <scope>NUCLEOTIDE SEQUENCE [LARGE SCALE GENOMIC DNA]</scope>
    <source>
        <strain evidence="8">PN_DK_2014</strain>
    </source>
</reference>
<keyword evidence="2 5" id="KW-0694">RNA-binding</keyword>
<dbReference type="AlphaFoldDB" id="A0A0B2VP91"/>
<dbReference type="PROSITE" id="PS50102">
    <property type="entry name" value="RRM"/>
    <property type="match status" value="2"/>
</dbReference>
<comment type="subcellular location">
    <subcellularLocation>
        <location evidence="1">Nucleus</location>
    </subcellularLocation>
</comment>
<dbReference type="GO" id="GO:0000785">
    <property type="term" value="C:chromatin"/>
    <property type="evidence" value="ECO:0007669"/>
    <property type="project" value="TreeGrafter"/>
</dbReference>